<dbReference type="GO" id="GO:0003677">
    <property type="term" value="F:DNA binding"/>
    <property type="evidence" value="ECO:0007669"/>
    <property type="project" value="InterPro"/>
</dbReference>
<reference evidence="5 6" key="1">
    <citation type="journal article" date="2019" name="Nat. Microbiol.">
        <title>Mediterranean grassland soil C-N compound turnover is dependent on rainfall and depth, and is mediated by genomically divergent microorganisms.</title>
        <authorList>
            <person name="Diamond S."/>
            <person name="Andeer P.F."/>
            <person name="Li Z."/>
            <person name="Crits-Christoph A."/>
            <person name="Burstein D."/>
            <person name="Anantharaman K."/>
            <person name="Lane K.R."/>
            <person name="Thomas B.C."/>
            <person name="Pan C."/>
            <person name="Northen T.R."/>
            <person name="Banfield J.F."/>
        </authorList>
    </citation>
    <scope>NUCLEOTIDE SEQUENCE [LARGE SCALE GENOMIC DNA]</scope>
    <source>
        <strain evidence="3">WS_1</strain>
        <strain evidence="4">WS_5</strain>
    </source>
</reference>
<proteinExistence type="predicted"/>
<evidence type="ECO:0000313" key="6">
    <source>
        <dbReference type="Proteomes" id="UP000320913"/>
    </source>
</evidence>
<feature type="region of interest" description="Disordered" evidence="1">
    <location>
        <begin position="136"/>
        <end position="207"/>
    </location>
</feature>
<accession>A0A538T625</accession>
<dbReference type="PROSITE" id="PS50943">
    <property type="entry name" value="HTH_CROC1"/>
    <property type="match status" value="1"/>
</dbReference>
<evidence type="ECO:0000256" key="1">
    <source>
        <dbReference type="SAM" id="MobiDB-lite"/>
    </source>
</evidence>
<dbReference type="Proteomes" id="UP000316292">
    <property type="component" value="Unassembled WGS sequence"/>
</dbReference>
<dbReference type="InterPro" id="IPR010982">
    <property type="entry name" value="Lambda_DNA-bd_dom_sf"/>
</dbReference>
<evidence type="ECO:0000259" key="2">
    <source>
        <dbReference type="PROSITE" id="PS50943"/>
    </source>
</evidence>
<protein>
    <submittedName>
        <fullName evidence="4">Helix-turn-helix domain-containing protein</fullName>
    </submittedName>
</protein>
<dbReference type="Proteomes" id="UP000320913">
    <property type="component" value="Unassembled WGS sequence"/>
</dbReference>
<dbReference type="SUPFAM" id="SSF47413">
    <property type="entry name" value="lambda repressor-like DNA-binding domains"/>
    <property type="match status" value="1"/>
</dbReference>
<dbReference type="Gene3D" id="1.10.260.40">
    <property type="entry name" value="lambda repressor-like DNA-binding domains"/>
    <property type="match status" value="1"/>
</dbReference>
<evidence type="ECO:0000313" key="5">
    <source>
        <dbReference type="Proteomes" id="UP000316292"/>
    </source>
</evidence>
<dbReference type="CDD" id="cd00093">
    <property type="entry name" value="HTH_XRE"/>
    <property type="match status" value="1"/>
</dbReference>
<evidence type="ECO:0000313" key="4">
    <source>
        <dbReference type="EMBL" id="TMQ59080.1"/>
    </source>
</evidence>
<dbReference type="InterPro" id="IPR001387">
    <property type="entry name" value="Cro/C1-type_HTH"/>
</dbReference>
<comment type="caution">
    <text evidence="4">The sequence shown here is derived from an EMBL/GenBank/DDBJ whole genome shotgun (WGS) entry which is preliminary data.</text>
</comment>
<gene>
    <name evidence="3" type="ORF">E6K71_07720</name>
    <name evidence="4" type="ORF">E6K75_04565</name>
</gene>
<feature type="compositionally biased region" description="Basic residues" evidence="1">
    <location>
        <begin position="144"/>
        <end position="207"/>
    </location>
</feature>
<dbReference type="AlphaFoldDB" id="A0A538T625"/>
<sequence length="207" mass="23719">MPNFAGALKGEMRRLARKEVRATVTPLRKVVAALRRRVAQQKRLIAELERSTKRSMRNGRAAEAPETQDSQIRFSPQWVKKHRKKLNMSRRVYAKLVGVSAQTIFGWETGRARPRRGALETWRRIRSMGKRELKGMTKAEPNGRRGRAAKRGRKAGRKAKRGRAVVRKRGRATARRRGRPAAARRRRAGARAGSRRRTGMRRAAKKK</sequence>
<dbReference type="EMBL" id="VBOV01000109">
    <property type="protein sequence ID" value="TMQ59080.1"/>
    <property type="molecule type" value="Genomic_DNA"/>
</dbReference>
<evidence type="ECO:0000313" key="3">
    <source>
        <dbReference type="EMBL" id="TMQ48209.1"/>
    </source>
</evidence>
<name>A0A538T625_UNCEI</name>
<organism evidence="4 6">
    <name type="scientific">Eiseniibacteriota bacterium</name>
    <dbReference type="NCBI Taxonomy" id="2212470"/>
    <lineage>
        <taxon>Bacteria</taxon>
        <taxon>Candidatus Eiseniibacteriota</taxon>
    </lineage>
</organism>
<dbReference type="EMBL" id="VBOR01000085">
    <property type="protein sequence ID" value="TMQ48209.1"/>
    <property type="molecule type" value="Genomic_DNA"/>
</dbReference>
<dbReference type="Pfam" id="PF01381">
    <property type="entry name" value="HTH_3"/>
    <property type="match status" value="1"/>
</dbReference>
<feature type="domain" description="HTH cro/C1-type" evidence="2">
    <location>
        <begin position="79"/>
        <end position="114"/>
    </location>
</feature>
<feature type="region of interest" description="Disordered" evidence="1">
    <location>
        <begin position="49"/>
        <end position="69"/>
    </location>
</feature>